<dbReference type="EMBL" id="JALJOU010000074">
    <property type="protein sequence ID" value="KAK9825421.1"/>
    <property type="molecule type" value="Genomic_DNA"/>
</dbReference>
<reference evidence="1 2" key="1">
    <citation type="journal article" date="2024" name="Nat. Commun.">
        <title>Phylogenomics reveals the evolutionary origins of lichenization in chlorophyte algae.</title>
        <authorList>
            <person name="Puginier C."/>
            <person name="Libourel C."/>
            <person name="Otte J."/>
            <person name="Skaloud P."/>
            <person name="Haon M."/>
            <person name="Grisel S."/>
            <person name="Petersen M."/>
            <person name="Berrin J.G."/>
            <person name="Delaux P.M."/>
            <person name="Dal Grande F."/>
            <person name="Keller J."/>
        </authorList>
    </citation>
    <scope>NUCLEOTIDE SEQUENCE [LARGE SCALE GENOMIC DNA]</scope>
    <source>
        <strain evidence="1 2">SAG 245.80</strain>
    </source>
</reference>
<dbReference type="Proteomes" id="UP001445335">
    <property type="component" value="Unassembled WGS sequence"/>
</dbReference>
<keyword evidence="2" id="KW-1185">Reference proteome</keyword>
<dbReference type="AlphaFoldDB" id="A0AAW1QVC3"/>
<sequence length="81" mass="8717">MIAFPALARAVLTEYGFHLVCKTPSIFIKERAQAALLLYPTTVLGSTGRAPVIIFAHGPSQPVWRCPGQKWRARAAGPAAT</sequence>
<name>A0AAW1QVC3_9CHLO</name>
<gene>
    <name evidence="1" type="ORF">WJX81_004227</name>
</gene>
<evidence type="ECO:0000313" key="1">
    <source>
        <dbReference type="EMBL" id="KAK9825421.1"/>
    </source>
</evidence>
<evidence type="ECO:0000313" key="2">
    <source>
        <dbReference type="Proteomes" id="UP001445335"/>
    </source>
</evidence>
<accession>A0AAW1QVC3</accession>
<comment type="caution">
    <text evidence="1">The sequence shown here is derived from an EMBL/GenBank/DDBJ whole genome shotgun (WGS) entry which is preliminary data.</text>
</comment>
<organism evidence="1 2">
    <name type="scientific">Elliptochloris bilobata</name>
    <dbReference type="NCBI Taxonomy" id="381761"/>
    <lineage>
        <taxon>Eukaryota</taxon>
        <taxon>Viridiplantae</taxon>
        <taxon>Chlorophyta</taxon>
        <taxon>core chlorophytes</taxon>
        <taxon>Trebouxiophyceae</taxon>
        <taxon>Trebouxiophyceae incertae sedis</taxon>
        <taxon>Elliptochloris clade</taxon>
        <taxon>Elliptochloris</taxon>
    </lineage>
</organism>
<protein>
    <submittedName>
        <fullName evidence="1">Uncharacterized protein</fullName>
    </submittedName>
</protein>
<proteinExistence type="predicted"/>